<accession>A0A0F9I8V8</accession>
<dbReference type="AlphaFoldDB" id="A0A0F9I8V8"/>
<feature type="domain" description="Glucose-1-phosphate adenylyltransferase/Bifunctional protein GlmU-like C-terminal hexapeptide" evidence="2">
    <location>
        <begin position="190"/>
        <end position="236"/>
    </location>
</feature>
<evidence type="ECO:0000259" key="2">
    <source>
        <dbReference type="Pfam" id="PF24894"/>
    </source>
</evidence>
<dbReference type="SUPFAM" id="SSF53448">
    <property type="entry name" value="Nucleotide-diphospho-sugar transferases"/>
    <property type="match status" value="1"/>
</dbReference>
<dbReference type="PANTHER" id="PTHR42883:SF2">
    <property type="entry name" value="THYMIDYLYLTRANSFERASE"/>
    <property type="match status" value="1"/>
</dbReference>
<dbReference type="InterPro" id="IPR005835">
    <property type="entry name" value="NTP_transferase_dom"/>
</dbReference>
<dbReference type="InterPro" id="IPR029044">
    <property type="entry name" value="Nucleotide-diphossugar_trans"/>
</dbReference>
<sequence length="283" mass="31356">EQVPMGYSADTPYFSGLGDAILLAKDFAQSDDCFIFLSDRLPMEGYSQILLNFHQDICDGIINVKEVDNPKFYGVVELDDKNFISSIDEKPENPKSNYAVSGAYLLGMNVSPRLFELLEIQSKIPLENGQEHMITPIIQKIIEEGFKLKINEMEREILDFGRPESLLAGNRLLLAETKISDPFYETMQQSGDIIDSKIVPPVFIGNKVKITDSVIGPNVSIGDNAVIRKCILSESVIGDGVNLKKIISSSSIIGDYCILESLIKKRITIGDSSFITTSKSNSF</sequence>
<gene>
    <name evidence="3" type="ORF">LCGC14_1689280</name>
</gene>
<name>A0A0F9I8V8_9ZZZZ</name>
<dbReference type="Pfam" id="PF24894">
    <property type="entry name" value="Hexapep_GlmU"/>
    <property type="match status" value="1"/>
</dbReference>
<proteinExistence type="predicted"/>
<dbReference type="EMBL" id="LAZR01014752">
    <property type="protein sequence ID" value="KKM16099.1"/>
    <property type="molecule type" value="Genomic_DNA"/>
</dbReference>
<dbReference type="InterPro" id="IPR056818">
    <property type="entry name" value="GlmU/GlgC-like_hexapep"/>
</dbReference>
<feature type="domain" description="Nucleotidyl transferase" evidence="1">
    <location>
        <begin position="16"/>
        <end position="173"/>
    </location>
</feature>
<dbReference type="Gene3D" id="3.90.550.10">
    <property type="entry name" value="Spore Coat Polysaccharide Biosynthesis Protein SpsA, Chain A"/>
    <property type="match status" value="1"/>
</dbReference>
<evidence type="ECO:0000313" key="3">
    <source>
        <dbReference type="EMBL" id="KKM16099.1"/>
    </source>
</evidence>
<protein>
    <submittedName>
        <fullName evidence="3">Uncharacterized protein</fullName>
    </submittedName>
</protein>
<comment type="caution">
    <text evidence="3">The sequence shown here is derived from an EMBL/GenBank/DDBJ whole genome shotgun (WGS) entry which is preliminary data.</text>
</comment>
<feature type="non-terminal residue" evidence="3">
    <location>
        <position position="1"/>
    </location>
</feature>
<dbReference type="Gene3D" id="2.160.10.10">
    <property type="entry name" value="Hexapeptide repeat proteins"/>
    <property type="match status" value="1"/>
</dbReference>
<organism evidence="3">
    <name type="scientific">marine sediment metagenome</name>
    <dbReference type="NCBI Taxonomy" id="412755"/>
    <lineage>
        <taxon>unclassified sequences</taxon>
        <taxon>metagenomes</taxon>
        <taxon>ecological metagenomes</taxon>
    </lineage>
</organism>
<dbReference type="Pfam" id="PF00483">
    <property type="entry name" value="NTP_transferase"/>
    <property type="match status" value="1"/>
</dbReference>
<evidence type="ECO:0000259" key="1">
    <source>
        <dbReference type="Pfam" id="PF00483"/>
    </source>
</evidence>
<reference evidence="3" key="1">
    <citation type="journal article" date="2015" name="Nature">
        <title>Complex archaea that bridge the gap between prokaryotes and eukaryotes.</title>
        <authorList>
            <person name="Spang A."/>
            <person name="Saw J.H."/>
            <person name="Jorgensen S.L."/>
            <person name="Zaremba-Niedzwiedzka K."/>
            <person name="Martijn J."/>
            <person name="Lind A.E."/>
            <person name="van Eijk R."/>
            <person name="Schleper C."/>
            <person name="Guy L."/>
            <person name="Ettema T.J."/>
        </authorList>
    </citation>
    <scope>NUCLEOTIDE SEQUENCE</scope>
</reference>
<dbReference type="PANTHER" id="PTHR42883">
    <property type="entry name" value="GLUCOSE-1-PHOSPHATE THYMIDYLTRANSFERASE"/>
    <property type="match status" value="1"/>
</dbReference>